<dbReference type="SUPFAM" id="SSF48371">
    <property type="entry name" value="ARM repeat"/>
    <property type="match status" value="1"/>
</dbReference>
<dbReference type="RefSeq" id="WP_039833848.1">
    <property type="nucleotide sequence ID" value="NZ_CP068595.1"/>
</dbReference>
<reference evidence="1 2" key="1">
    <citation type="submission" date="2021-01" db="EMBL/GenBank/DDBJ databases">
        <title>Whole genome sequence of Paenibacillus sonchi LMG 24727 for comparative genomics.</title>
        <authorList>
            <person name="Lee G."/>
            <person name="Kim M.-J."/>
            <person name="Lim K."/>
            <person name="Shin J.-H."/>
        </authorList>
    </citation>
    <scope>NUCLEOTIDE SEQUENCE [LARGE SCALE GENOMIC DNA]</scope>
    <source>
        <strain evidence="1 2">LMG 24727</strain>
    </source>
</reference>
<dbReference type="InterPro" id="IPR011989">
    <property type="entry name" value="ARM-like"/>
</dbReference>
<dbReference type="InterPro" id="IPR016024">
    <property type="entry name" value="ARM-type_fold"/>
</dbReference>
<accession>A0A974P8Z8</accession>
<protein>
    <recommendedName>
        <fullName evidence="3">HEAT repeat domain-containing protein</fullName>
    </recommendedName>
</protein>
<proteinExistence type="predicted"/>
<dbReference type="AlphaFoldDB" id="A0A974P8Z8"/>
<dbReference type="Gene3D" id="1.25.10.10">
    <property type="entry name" value="Leucine-rich Repeat Variant"/>
    <property type="match status" value="1"/>
</dbReference>
<sequence>MLKETLIDLLDRDEPDYNAAADMGPEILPYLLDITKNGGDRLAPRAVYTASLIQSDKVTEVLNEGASSLIPEVRVATAAAINNQQHLGDSISDALKFLLNDNDLGVRKMALTSISNDEFHANDSIRSEVKKLTSTENNKLRLFATEVYNKIKQ</sequence>
<evidence type="ECO:0000313" key="1">
    <source>
        <dbReference type="EMBL" id="QQZ58942.1"/>
    </source>
</evidence>
<evidence type="ECO:0000313" key="2">
    <source>
        <dbReference type="Proteomes" id="UP000595841"/>
    </source>
</evidence>
<keyword evidence="2" id="KW-1185">Reference proteome</keyword>
<dbReference type="EMBL" id="CP068595">
    <property type="protein sequence ID" value="QQZ58942.1"/>
    <property type="molecule type" value="Genomic_DNA"/>
</dbReference>
<dbReference type="KEGG" id="pson:JI735_19635"/>
<organism evidence="1 2">
    <name type="scientific">Paenibacillus sonchi</name>
    <dbReference type="NCBI Taxonomy" id="373687"/>
    <lineage>
        <taxon>Bacteria</taxon>
        <taxon>Bacillati</taxon>
        <taxon>Bacillota</taxon>
        <taxon>Bacilli</taxon>
        <taxon>Bacillales</taxon>
        <taxon>Paenibacillaceae</taxon>
        <taxon>Paenibacillus</taxon>
        <taxon>Paenibacillus sonchi group</taxon>
    </lineage>
</organism>
<name>A0A974P8Z8_9BACL</name>
<dbReference type="Proteomes" id="UP000595841">
    <property type="component" value="Chromosome"/>
</dbReference>
<gene>
    <name evidence="1" type="ORF">JI735_19635</name>
</gene>
<evidence type="ECO:0008006" key="3">
    <source>
        <dbReference type="Google" id="ProtNLM"/>
    </source>
</evidence>